<reference evidence="4 5" key="1">
    <citation type="submission" date="2024-10" db="EMBL/GenBank/DDBJ databases">
        <authorList>
            <person name="Ratan Roy A."/>
            <person name="Morales Sandoval P.H."/>
            <person name="De Los Santos Villalobos S."/>
            <person name="Chakraborty S."/>
            <person name="Mukherjee J."/>
        </authorList>
    </citation>
    <scope>NUCLEOTIDE SEQUENCE [LARGE SCALE GENOMIC DNA]</scope>
    <source>
        <strain evidence="4 5">S1</strain>
    </source>
</reference>
<dbReference type="Gene3D" id="2.120.10.30">
    <property type="entry name" value="TolB, C-terminal domain"/>
    <property type="match status" value="1"/>
</dbReference>
<dbReference type="InterPro" id="IPR011042">
    <property type="entry name" value="6-blade_b-propeller_TolB-like"/>
</dbReference>
<evidence type="ECO:0000256" key="2">
    <source>
        <dbReference type="ARBA" id="ARBA00022525"/>
    </source>
</evidence>
<organism evidence="4 5">
    <name type="scientific">Almyronema epifaneia S1</name>
    <dbReference type="NCBI Taxonomy" id="2991925"/>
    <lineage>
        <taxon>Bacteria</taxon>
        <taxon>Bacillati</taxon>
        <taxon>Cyanobacteriota</taxon>
        <taxon>Cyanophyceae</taxon>
        <taxon>Nodosilineales</taxon>
        <taxon>Nodosilineaceae</taxon>
        <taxon>Almyronema</taxon>
        <taxon>Almyronema epifaneia</taxon>
    </lineage>
</organism>
<name>A0ABW6II62_9CYAN</name>
<comment type="caution">
    <text evidence="4">The sequence shown here is derived from an EMBL/GenBank/DDBJ whole genome shotgun (WGS) entry which is preliminary data.</text>
</comment>
<keyword evidence="3" id="KW-0732">Signal</keyword>
<dbReference type="Pfam" id="PF03022">
    <property type="entry name" value="MRJP"/>
    <property type="match status" value="1"/>
</dbReference>
<dbReference type="SUPFAM" id="SSF101898">
    <property type="entry name" value="NHL repeat"/>
    <property type="match status" value="1"/>
</dbReference>
<evidence type="ECO:0000256" key="3">
    <source>
        <dbReference type="SAM" id="SignalP"/>
    </source>
</evidence>
<protein>
    <submittedName>
        <fullName evidence="4">L-dopachrome tautomerase-related protein</fullName>
    </submittedName>
</protein>
<proteinExistence type="predicted"/>
<keyword evidence="5" id="KW-1185">Reference proteome</keyword>
<dbReference type="PANTHER" id="PTHR10009:SF18">
    <property type="entry name" value="PROTEIN YELLOW-LIKE PROTEIN"/>
    <property type="match status" value="1"/>
</dbReference>
<evidence type="ECO:0000313" key="4">
    <source>
        <dbReference type="EMBL" id="MFE4107903.1"/>
    </source>
</evidence>
<dbReference type="Proteomes" id="UP001600165">
    <property type="component" value="Unassembled WGS sequence"/>
</dbReference>
<sequence>MMRRSLAIAFFAAFAPMGISSALAQESVSAPAGIEIVAEFSAAHPPGNIAVTPDGRLIMSQHQFYGTEYKVVEVLPDGSVRPFPNAVWSSAPDANGIGLNDVLGVRADGNGIVWMLDNPGESGSGRLVGWDTRTDSLHRVIYLAAPVIPENTFLNDFAVDLYHDAIYIADTAAGDRAALIVVDLNTGYARRVLQGHASMQAEDIDIVVDGNLVTMGGEPARIGVDSITLDPGNEWVYYGPLSGRSLYRIRTTDLLNTDLSPQQLAARIERFGDKPISDGITIDAGGNVYVTDITANAIGVVRPTGSYEILYQDDEQLNWTDGFGFGPNNYIYVTVNELHRSPALNGGENASTPPYYLMRFPSLEAGVVGR</sequence>
<gene>
    <name evidence="4" type="ORF">ACFVKH_16580</name>
</gene>
<accession>A0ABW6II62</accession>
<dbReference type="RefSeq" id="WP_377967071.1">
    <property type="nucleotide sequence ID" value="NZ_JBHZOL010000095.1"/>
</dbReference>
<feature type="chain" id="PRO_5047070437" evidence="3">
    <location>
        <begin position="25"/>
        <end position="370"/>
    </location>
</feature>
<dbReference type="InterPro" id="IPR017996">
    <property type="entry name" value="MRJP/yellow-related"/>
</dbReference>
<dbReference type="EMBL" id="JBHZOL010000095">
    <property type="protein sequence ID" value="MFE4107903.1"/>
    <property type="molecule type" value="Genomic_DNA"/>
</dbReference>
<keyword evidence="2" id="KW-0964">Secreted</keyword>
<evidence type="ECO:0000256" key="1">
    <source>
        <dbReference type="ARBA" id="ARBA00004613"/>
    </source>
</evidence>
<evidence type="ECO:0000313" key="5">
    <source>
        <dbReference type="Proteomes" id="UP001600165"/>
    </source>
</evidence>
<feature type="signal peptide" evidence="3">
    <location>
        <begin position="1"/>
        <end position="24"/>
    </location>
</feature>
<comment type="subcellular location">
    <subcellularLocation>
        <location evidence="1">Secreted</location>
    </subcellularLocation>
</comment>
<dbReference type="PANTHER" id="PTHR10009">
    <property type="entry name" value="PROTEIN YELLOW-RELATED"/>
    <property type="match status" value="1"/>
</dbReference>